<evidence type="ECO:0000313" key="1">
    <source>
        <dbReference type="EMBL" id="SVD52059.1"/>
    </source>
</evidence>
<sequence>MEILHTDLDAVKRRMDQLENERLKRRQ</sequence>
<reference evidence="1" key="1">
    <citation type="submission" date="2018-05" db="EMBL/GenBank/DDBJ databases">
        <authorList>
            <person name="Lanie J.A."/>
            <person name="Ng W.-L."/>
            <person name="Kazmierczak K.M."/>
            <person name="Andrzejewski T.M."/>
            <person name="Davidsen T.M."/>
            <person name="Wayne K.J."/>
            <person name="Tettelin H."/>
            <person name="Glass J.I."/>
            <person name="Rusch D."/>
            <person name="Podicherti R."/>
            <person name="Tsui H.-C.T."/>
            <person name="Winkler M.E."/>
        </authorList>
    </citation>
    <scope>NUCLEOTIDE SEQUENCE</scope>
</reference>
<proteinExistence type="predicted"/>
<name>A0A382W002_9ZZZZ</name>
<accession>A0A382W002</accession>
<organism evidence="1">
    <name type="scientific">marine metagenome</name>
    <dbReference type="NCBI Taxonomy" id="408172"/>
    <lineage>
        <taxon>unclassified sequences</taxon>
        <taxon>metagenomes</taxon>
        <taxon>ecological metagenomes</taxon>
    </lineage>
</organism>
<protein>
    <submittedName>
        <fullName evidence="1">Uncharacterized protein</fullName>
    </submittedName>
</protein>
<gene>
    <name evidence="1" type="ORF">METZ01_LOCUS404913</name>
</gene>
<dbReference type="AlphaFoldDB" id="A0A382W002"/>
<dbReference type="EMBL" id="UINC01155927">
    <property type="protein sequence ID" value="SVD52059.1"/>
    <property type="molecule type" value="Genomic_DNA"/>
</dbReference>